<keyword evidence="2" id="KW-1185">Reference proteome</keyword>
<dbReference type="AlphaFoldDB" id="A0A2K8N333"/>
<reference evidence="2" key="1">
    <citation type="submission" date="2017-11" db="EMBL/GenBank/DDBJ databases">
        <title>Complete Genome Sequence of Kyrpidia sp. Strain EA-1, a thermophilic, hydrogen-oxidizing Bacterium, isolated from the Azores.</title>
        <authorList>
            <person name="Reiner J.E."/>
            <person name="Lapp C.J."/>
            <person name="Bunk B."/>
            <person name="Gescher J."/>
        </authorList>
    </citation>
    <scope>NUCLEOTIDE SEQUENCE [LARGE SCALE GENOMIC DNA]</scope>
    <source>
        <strain evidence="2">EA-1</strain>
    </source>
</reference>
<dbReference type="Proteomes" id="UP000231932">
    <property type="component" value="Chromosome"/>
</dbReference>
<sequence length="93" mass="10359">MSTPQMFMVRDKSGGIYWLTVGGDADAATIRVDYETPAYRDDDGNFYPVFKRPVFSGEYHAGDSLLRSFIRDLRGQGLNALAEMLSSGRASRD</sequence>
<dbReference type="RefSeq" id="WP_100666755.1">
    <property type="nucleotide sequence ID" value="NZ_CP024955.1"/>
</dbReference>
<gene>
    <name evidence="1" type="ORF">CVV65_02180</name>
</gene>
<evidence type="ECO:0000313" key="2">
    <source>
        <dbReference type="Proteomes" id="UP000231932"/>
    </source>
</evidence>
<dbReference type="KEGG" id="kyr:CVV65_02180"/>
<accession>A0A2K8N333</accession>
<proteinExistence type="predicted"/>
<name>A0A2K8N333_9BACL</name>
<evidence type="ECO:0000313" key="1">
    <source>
        <dbReference type="EMBL" id="ATY83919.1"/>
    </source>
</evidence>
<organism evidence="1 2">
    <name type="scientific">Kyrpidia spormannii</name>
    <dbReference type="NCBI Taxonomy" id="2055160"/>
    <lineage>
        <taxon>Bacteria</taxon>
        <taxon>Bacillati</taxon>
        <taxon>Bacillota</taxon>
        <taxon>Bacilli</taxon>
        <taxon>Bacillales</taxon>
        <taxon>Alicyclobacillaceae</taxon>
        <taxon>Kyrpidia</taxon>
    </lineage>
</organism>
<dbReference type="EMBL" id="CP024955">
    <property type="protein sequence ID" value="ATY83919.1"/>
    <property type="molecule type" value="Genomic_DNA"/>
</dbReference>
<protein>
    <submittedName>
        <fullName evidence="1">Uncharacterized protein</fullName>
    </submittedName>
</protein>